<reference evidence="4 5" key="1">
    <citation type="submission" date="2018-06" db="EMBL/GenBank/DDBJ databases">
        <title>Extensive metabolic versatility and redundancy in microbially diverse, dynamic hydrothermal sediments.</title>
        <authorList>
            <person name="Dombrowski N."/>
            <person name="Teske A."/>
            <person name="Baker B.J."/>
        </authorList>
    </citation>
    <scope>NUCLEOTIDE SEQUENCE [LARGE SCALE GENOMIC DNA]</scope>
    <source>
        <strain evidence="3">B20_G2</strain>
        <strain evidence="2">B29_G17</strain>
    </source>
</reference>
<evidence type="ECO:0000313" key="3">
    <source>
        <dbReference type="EMBL" id="RLE55753.1"/>
    </source>
</evidence>
<sequence length="166" mass="18523">MLSCELCGKPLRGKGKRVLIAGAVLTVCSECAKFGSPVREPPRISRFTAKPRRLKPIKPVAASRGMMEDLEVVEDYAEKIRAAREALGWTKEILAERVKEKVSVIRRIESGAMVPPIPLARKLESVLKVKLLVPAVQSEFYHPTTSARKFDLTLGDIAEIKFKKKR</sequence>
<dbReference type="InterPro" id="IPR001387">
    <property type="entry name" value="Cro/C1-type_HTH"/>
</dbReference>
<dbReference type="PROSITE" id="PS50943">
    <property type="entry name" value="HTH_CROC1"/>
    <property type="match status" value="1"/>
</dbReference>
<dbReference type="Pfam" id="PF26602">
    <property type="entry name" value="HVO_2718_N"/>
    <property type="match status" value="1"/>
</dbReference>
<dbReference type="GO" id="GO:0003677">
    <property type="term" value="F:DNA binding"/>
    <property type="evidence" value="ECO:0007669"/>
    <property type="project" value="InterPro"/>
</dbReference>
<dbReference type="InterPro" id="IPR004451">
    <property type="entry name" value="MJ0586"/>
</dbReference>
<dbReference type="Gene3D" id="1.10.260.40">
    <property type="entry name" value="lambda repressor-like DNA-binding domains"/>
    <property type="match status" value="1"/>
</dbReference>
<dbReference type="Proteomes" id="UP000268446">
    <property type="component" value="Unassembled WGS sequence"/>
</dbReference>
<proteinExistence type="predicted"/>
<dbReference type="EMBL" id="QMQZ01000006">
    <property type="protein sequence ID" value="RLE52244.1"/>
    <property type="molecule type" value="Genomic_DNA"/>
</dbReference>
<dbReference type="AlphaFoldDB" id="A0A497EXX2"/>
<feature type="domain" description="HTH cro/C1-type" evidence="1">
    <location>
        <begin position="80"/>
        <end position="138"/>
    </location>
</feature>
<dbReference type="EMBL" id="QMRA01000003">
    <property type="protein sequence ID" value="RLE55753.1"/>
    <property type="molecule type" value="Genomic_DNA"/>
</dbReference>
<organism evidence="2 4">
    <name type="scientific">Thermoproteota archaeon</name>
    <dbReference type="NCBI Taxonomy" id="2056631"/>
    <lineage>
        <taxon>Archaea</taxon>
        <taxon>Thermoproteota</taxon>
    </lineage>
</organism>
<dbReference type="SMART" id="SM00530">
    <property type="entry name" value="HTH_XRE"/>
    <property type="match status" value="1"/>
</dbReference>
<name>A0A497EXX2_9CREN</name>
<dbReference type="InterPro" id="IPR010982">
    <property type="entry name" value="Lambda_DNA-bd_dom_sf"/>
</dbReference>
<accession>A0A497EXX2</accession>
<evidence type="ECO:0000313" key="5">
    <source>
        <dbReference type="Proteomes" id="UP000269499"/>
    </source>
</evidence>
<comment type="caution">
    <text evidence="2">The sequence shown here is derived from an EMBL/GenBank/DDBJ whole genome shotgun (WGS) entry which is preliminary data.</text>
</comment>
<dbReference type="SUPFAM" id="SSF47413">
    <property type="entry name" value="lambda repressor-like DNA-binding domains"/>
    <property type="match status" value="1"/>
</dbReference>
<evidence type="ECO:0000313" key="4">
    <source>
        <dbReference type="Proteomes" id="UP000268446"/>
    </source>
</evidence>
<evidence type="ECO:0000313" key="2">
    <source>
        <dbReference type="EMBL" id="RLE52244.1"/>
    </source>
</evidence>
<evidence type="ECO:0000259" key="1">
    <source>
        <dbReference type="PROSITE" id="PS50943"/>
    </source>
</evidence>
<dbReference type="NCBIfam" id="TIGR00270">
    <property type="entry name" value="multiprotein bridging factor aMBF1"/>
    <property type="match status" value="1"/>
</dbReference>
<dbReference type="Pfam" id="PF01381">
    <property type="entry name" value="HTH_3"/>
    <property type="match status" value="1"/>
</dbReference>
<dbReference type="InterPro" id="IPR058562">
    <property type="entry name" value="MJ0586_N"/>
</dbReference>
<protein>
    <submittedName>
        <fullName evidence="2">TIGR00270 family protein</fullName>
    </submittedName>
</protein>
<dbReference type="Proteomes" id="UP000269499">
    <property type="component" value="Unassembled WGS sequence"/>
</dbReference>
<dbReference type="CDD" id="cd00093">
    <property type="entry name" value="HTH_XRE"/>
    <property type="match status" value="1"/>
</dbReference>
<gene>
    <name evidence="2" type="ORF">DRJ20_00525</name>
    <name evidence="3" type="ORF">DRJ26_00415</name>
</gene>